<evidence type="ECO:0000313" key="1">
    <source>
        <dbReference type="EMBL" id="KRZ31565.1"/>
    </source>
</evidence>
<comment type="caution">
    <text evidence="1">The sequence shown here is derived from an EMBL/GenBank/DDBJ whole genome shotgun (WGS) entry which is preliminary data.</text>
</comment>
<name>A0A0V1J9H8_TRIPS</name>
<dbReference type="AlphaFoldDB" id="A0A0V1J9H8"/>
<evidence type="ECO:0000313" key="2">
    <source>
        <dbReference type="Proteomes" id="UP000054826"/>
    </source>
</evidence>
<accession>A0A0V1J9H8</accession>
<reference evidence="1 2" key="1">
    <citation type="submission" date="2015-01" db="EMBL/GenBank/DDBJ databases">
        <title>Evolution of Trichinella species and genotypes.</title>
        <authorList>
            <person name="Korhonen P.K."/>
            <person name="Edoardo P."/>
            <person name="Giuseppe L.R."/>
            <person name="Gasser R.B."/>
        </authorList>
    </citation>
    <scope>NUCLEOTIDE SEQUENCE [LARGE SCALE GENOMIC DNA]</scope>
    <source>
        <strain evidence="1">ISS176</strain>
    </source>
</reference>
<organism evidence="1 2">
    <name type="scientific">Trichinella pseudospiralis</name>
    <name type="common">Parasitic roundworm</name>
    <dbReference type="NCBI Taxonomy" id="6337"/>
    <lineage>
        <taxon>Eukaryota</taxon>
        <taxon>Metazoa</taxon>
        <taxon>Ecdysozoa</taxon>
        <taxon>Nematoda</taxon>
        <taxon>Enoplea</taxon>
        <taxon>Dorylaimia</taxon>
        <taxon>Trichinellida</taxon>
        <taxon>Trichinellidae</taxon>
        <taxon>Trichinella</taxon>
    </lineage>
</organism>
<protein>
    <submittedName>
        <fullName evidence="1">Uncharacterized protein</fullName>
    </submittedName>
</protein>
<proteinExistence type="predicted"/>
<dbReference type="EMBL" id="JYDV01000118">
    <property type="protein sequence ID" value="KRZ31565.1"/>
    <property type="molecule type" value="Genomic_DNA"/>
</dbReference>
<sequence>MAPVLSPHMKAIRRMLNLSPLIRALISSTRCGNSFNTMLSVLRSKSSFHFVIVSLISIAHLLLTEQRITDEIAQNYL</sequence>
<gene>
    <name evidence="1" type="ORF">T4C_8539</name>
</gene>
<dbReference type="Proteomes" id="UP000054826">
    <property type="component" value="Unassembled WGS sequence"/>
</dbReference>